<feature type="compositionally biased region" description="Basic and acidic residues" evidence="1">
    <location>
        <begin position="170"/>
        <end position="182"/>
    </location>
</feature>
<dbReference type="AlphaFoldDB" id="A0AA48L2R2"/>
<evidence type="ECO:0008006" key="5">
    <source>
        <dbReference type="Google" id="ProtNLM"/>
    </source>
</evidence>
<reference evidence="3" key="1">
    <citation type="journal article" date="2023" name="BMC Genomics">
        <title>Chromosome-level genome assemblies of Cutaneotrichosporon spp. (Trichosporonales, Basidiomycota) reveal imbalanced evolution between nucleotide sequences and chromosome synteny.</title>
        <authorList>
            <person name="Kobayashi Y."/>
            <person name="Kayamori A."/>
            <person name="Aoki K."/>
            <person name="Shiwa Y."/>
            <person name="Matsutani M."/>
            <person name="Fujita N."/>
            <person name="Sugita T."/>
            <person name="Iwasaki W."/>
            <person name="Tanaka N."/>
            <person name="Takashima M."/>
        </authorList>
    </citation>
    <scope>NUCLEOTIDE SEQUENCE</scope>
    <source>
        <strain evidence="3">HIS019</strain>
    </source>
</reference>
<evidence type="ECO:0000256" key="1">
    <source>
        <dbReference type="SAM" id="MobiDB-lite"/>
    </source>
</evidence>
<evidence type="ECO:0000313" key="3">
    <source>
        <dbReference type="EMBL" id="BEI90128.1"/>
    </source>
</evidence>
<keyword evidence="2" id="KW-0732">Signal</keyword>
<proteinExistence type="predicted"/>
<accession>A0AA48L2R2</accession>
<gene>
    <name evidence="3" type="ORF">CcaverHIS019_0301980</name>
</gene>
<dbReference type="KEGG" id="ccac:CcaHIS019_0301980"/>
<evidence type="ECO:0000313" key="4">
    <source>
        <dbReference type="Proteomes" id="UP001233271"/>
    </source>
</evidence>
<feature type="region of interest" description="Disordered" evidence="1">
    <location>
        <begin position="170"/>
        <end position="189"/>
    </location>
</feature>
<organism evidence="3 4">
    <name type="scientific">Cutaneotrichosporon cavernicola</name>
    <dbReference type="NCBI Taxonomy" id="279322"/>
    <lineage>
        <taxon>Eukaryota</taxon>
        <taxon>Fungi</taxon>
        <taxon>Dikarya</taxon>
        <taxon>Basidiomycota</taxon>
        <taxon>Agaricomycotina</taxon>
        <taxon>Tremellomycetes</taxon>
        <taxon>Trichosporonales</taxon>
        <taxon>Trichosporonaceae</taxon>
        <taxon>Cutaneotrichosporon</taxon>
    </lineage>
</organism>
<dbReference type="Proteomes" id="UP001233271">
    <property type="component" value="Chromosome 3"/>
</dbReference>
<feature type="chain" id="PRO_5041309219" description="CBM1 domain-containing protein" evidence="2">
    <location>
        <begin position="17"/>
        <end position="189"/>
    </location>
</feature>
<dbReference type="EMBL" id="AP028214">
    <property type="protein sequence ID" value="BEI90128.1"/>
    <property type="molecule type" value="Genomic_DNA"/>
</dbReference>
<sequence length="189" mass="20858">MLALTLALVLLVPALAAPLPDIVARQTPTCPDDQVLYWSAAADAPICGPLAPLCQSGWYWCTDKCIPYWDKCDASSEPVNPLPTDLAARSPEPELNPKYPSITPKARADSDSARNPKRQIRTCADTDVLLWRDGAPVCAPAPPNCQSGWYWCTDKCVPYWTKCESALMRRDNDKRSVAEEPQYHQARGA</sequence>
<name>A0AA48L2R2_9TREE</name>
<feature type="signal peptide" evidence="2">
    <location>
        <begin position="1"/>
        <end position="16"/>
    </location>
</feature>
<feature type="region of interest" description="Disordered" evidence="1">
    <location>
        <begin position="83"/>
        <end position="117"/>
    </location>
</feature>
<dbReference type="RefSeq" id="XP_060455394.1">
    <property type="nucleotide sequence ID" value="XM_060598618.1"/>
</dbReference>
<evidence type="ECO:0000256" key="2">
    <source>
        <dbReference type="SAM" id="SignalP"/>
    </source>
</evidence>
<protein>
    <recommendedName>
        <fullName evidence="5">CBM1 domain-containing protein</fullName>
    </recommendedName>
</protein>
<keyword evidence="4" id="KW-1185">Reference proteome</keyword>
<dbReference type="GeneID" id="85493999"/>